<accession>A0A1B7MVR6</accession>
<dbReference type="Proteomes" id="UP000092154">
    <property type="component" value="Unassembled WGS sequence"/>
</dbReference>
<reference evidence="1 2" key="1">
    <citation type="submission" date="2016-06" db="EMBL/GenBank/DDBJ databases">
        <title>Comparative genomics of the ectomycorrhizal sister species Rhizopogon vinicolor and Rhizopogon vesiculosus (Basidiomycota: Boletales) reveals a divergence of the mating type B locus.</title>
        <authorList>
            <consortium name="DOE Joint Genome Institute"/>
            <person name="Mujic A.B."/>
            <person name="Kuo A."/>
            <person name="Tritt A."/>
            <person name="Lipzen A."/>
            <person name="Chen C."/>
            <person name="Johnson J."/>
            <person name="Sharma A."/>
            <person name="Barry K."/>
            <person name="Grigoriev I.V."/>
            <person name="Spatafora J.W."/>
        </authorList>
    </citation>
    <scope>NUCLEOTIDE SEQUENCE [LARGE SCALE GENOMIC DNA]</scope>
    <source>
        <strain evidence="1 2">AM-OR11-026</strain>
    </source>
</reference>
<protein>
    <submittedName>
        <fullName evidence="1">Uncharacterized protein</fullName>
    </submittedName>
</protein>
<proteinExistence type="predicted"/>
<gene>
    <name evidence="1" type="ORF">K503DRAFT_282148</name>
</gene>
<evidence type="ECO:0000313" key="1">
    <source>
        <dbReference type="EMBL" id="OAX36713.1"/>
    </source>
</evidence>
<dbReference type="AlphaFoldDB" id="A0A1B7MVR6"/>
<keyword evidence="2" id="KW-1185">Reference proteome</keyword>
<name>A0A1B7MVR6_9AGAM</name>
<dbReference type="EMBL" id="KV448399">
    <property type="protein sequence ID" value="OAX36713.1"/>
    <property type="molecule type" value="Genomic_DNA"/>
</dbReference>
<evidence type="ECO:0000313" key="2">
    <source>
        <dbReference type="Proteomes" id="UP000092154"/>
    </source>
</evidence>
<sequence>MVFKFGEIAALHRDTMLLRGGPFLLVWHDWTLYCTIRTVTRAASYECSTEFFIAFRSNTFQFLSAHTNTFEFIEDSGEMNRDEAVGSCEADELIKEVVGVAMNKLWEVFDVFTFQTTHTHTNSTQMIW</sequence>
<organism evidence="1 2">
    <name type="scientific">Rhizopogon vinicolor AM-OR11-026</name>
    <dbReference type="NCBI Taxonomy" id="1314800"/>
    <lineage>
        <taxon>Eukaryota</taxon>
        <taxon>Fungi</taxon>
        <taxon>Dikarya</taxon>
        <taxon>Basidiomycota</taxon>
        <taxon>Agaricomycotina</taxon>
        <taxon>Agaricomycetes</taxon>
        <taxon>Agaricomycetidae</taxon>
        <taxon>Boletales</taxon>
        <taxon>Suillineae</taxon>
        <taxon>Rhizopogonaceae</taxon>
        <taxon>Rhizopogon</taxon>
    </lineage>
</organism>
<dbReference type="InParanoid" id="A0A1B7MVR6"/>